<evidence type="ECO:0000313" key="2">
    <source>
        <dbReference type="Proteomes" id="UP001500967"/>
    </source>
</evidence>
<dbReference type="EMBL" id="BAAAGX010000034">
    <property type="protein sequence ID" value="GAA0276448.1"/>
    <property type="molecule type" value="Genomic_DNA"/>
</dbReference>
<dbReference type="Proteomes" id="UP001500967">
    <property type="component" value="Unassembled WGS sequence"/>
</dbReference>
<gene>
    <name evidence="1" type="ORF">GCM10009539_75310</name>
</gene>
<organism evidence="1 2">
    <name type="scientific">Cryptosporangium japonicum</name>
    <dbReference type="NCBI Taxonomy" id="80872"/>
    <lineage>
        <taxon>Bacteria</taxon>
        <taxon>Bacillati</taxon>
        <taxon>Actinomycetota</taxon>
        <taxon>Actinomycetes</taxon>
        <taxon>Cryptosporangiales</taxon>
        <taxon>Cryptosporangiaceae</taxon>
        <taxon>Cryptosporangium</taxon>
    </lineage>
</organism>
<reference evidence="1 2" key="1">
    <citation type="journal article" date="2019" name="Int. J. Syst. Evol. Microbiol.">
        <title>The Global Catalogue of Microorganisms (GCM) 10K type strain sequencing project: providing services to taxonomists for standard genome sequencing and annotation.</title>
        <authorList>
            <consortium name="The Broad Institute Genomics Platform"/>
            <consortium name="The Broad Institute Genome Sequencing Center for Infectious Disease"/>
            <person name="Wu L."/>
            <person name="Ma J."/>
        </authorList>
    </citation>
    <scope>NUCLEOTIDE SEQUENCE [LARGE SCALE GENOMIC DNA]</scope>
    <source>
        <strain evidence="1 2">JCM 10425</strain>
    </source>
</reference>
<name>A0ABN0V5F1_9ACTN</name>
<keyword evidence="2" id="KW-1185">Reference proteome</keyword>
<proteinExistence type="predicted"/>
<accession>A0ABN0V5F1</accession>
<evidence type="ECO:0000313" key="1">
    <source>
        <dbReference type="EMBL" id="GAA0276448.1"/>
    </source>
</evidence>
<comment type="caution">
    <text evidence="1">The sequence shown here is derived from an EMBL/GenBank/DDBJ whole genome shotgun (WGS) entry which is preliminary data.</text>
</comment>
<protein>
    <submittedName>
        <fullName evidence="1">Uncharacterized protein</fullName>
    </submittedName>
</protein>
<sequence>MPAYAGLMALLEVAPWSGESYNRQHPDANMRSHPFGTDAKGLAIYLILEDQRRVIVLRVLWAA</sequence>